<sequence length="245" mass="25337">MPASFKPPSVASLSRRSFCGALAGVLALPATQALAQTECAVFTPERQSAVAPAEAIAMLKAGNARFTSGQSINCDLMEQVRETADHQSPFAAIVGCIDSRVPPELVFDQRLGDVFCARVAGNFVNVDILGSLEYATAVAGARAIVVLGHSSCGAIKSAVDGVEMGNITALLHNLAPALATIGPADGPRSSSNHELVQKVAEENVRLTAAGLAERSPLIGKLVEAGELTIVPAMHDLKTGIVSWLA</sequence>
<dbReference type="EMBL" id="JALAZD010000001">
    <property type="protein sequence ID" value="MCI0125972.1"/>
    <property type="molecule type" value="Genomic_DNA"/>
</dbReference>
<keyword evidence="5" id="KW-0456">Lyase</keyword>
<dbReference type="CDD" id="cd03378">
    <property type="entry name" value="beta_CA_cladeC"/>
    <property type="match status" value="1"/>
</dbReference>
<feature type="binding site" evidence="7">
    <location>
        <position position="98"/>
    </location>
    <ligand>
        <name>Zn(2+)</name>
        <dbReference type="ChEBI" id="CHEBI:29105"/>
    </ligand>
</feature>
<evidence type="ECO:0000256" key="8">
    <source>
        <dbReference type="SAM" id="SignalP"/>
    </source>
</evidence>
<dbReference type="SUPFAM" id="SSF53056">
    <property type="entry name" value="beta-carbonic anhydrase, cab"/>
    <property type="match status" value="1"/>
</dbReference>
<dbReference type="SMART" id="SM00947">
    <property type="entry name" value="Pro_CA"/>
    <property type="match status" value="1"/>
</dbReference>
<evidence type="ECO:0000256" key="1">
    <source>
        <dbReference type="ARBA" id="ARBA00006217"/>
    </source>
</evidence>
<dbReference type="EC" id="4.2.1.1" evidence="2"/>
<dbReference type="Pfam" id="PF00484">
    <property type="entry name" value="Pro_CA"/>
    <property type="match status" value="1"/>
</dbReference>
<dbReference type="GO" id="GO:0004089">
    <property type="term" value="F:carbonate dehydratase activity"/>
    <property type="evidence" value="ECO:0007669"/>
    <property type="project" value="UniProtKB-EC"/>
</dbReference>
<comment type="similarity">
    <text evidence="1">Belongs to the beta-class carbonic anhydrase family.</text>
</comment>
<reference evidence="9" key="1">
    <citation type="submission" date="2022-03" db="EMBL/GenBank/DDBJ databases">
        <title>The complete genome sequence of a Methyloterrigena soli.</title>
        <authorList>
            <person name="Zi Z."/>
        </authorList>
    </citation>
    <scope>NUCLEOTIDE SEQUENCE</scope>
    <source>
        <strain evidence="9">M48</strain>
    </source>
</reference>
<dbReference type="PROSITE" id="PS51318">
    <property type="entry name" value="TAT"/>
    <property type="match status" value="1"/>
</dbReference>
<dbReference type="InterPro" id="IPR036874">
    <property type="entry name" value="Carbonic_anhydrase_sf"/>
</dbReference>
<feature type="binding site" evidence="7">
    <location>
        <position position="149"/>
    </location>
    <ligand>
        <name>Zn(2+)</name>
        <dbReference type="ChEBI" id="CHEBI:29105"/>
    </ligand>
</feature>
<feature type="binding site" evidence="7">
    <location>
        <position position="152"/>
    </location>
    <ligand>
        <name>Zn(2+)</name>
        <dbReference type="ChEBI" id="CHEBI:29105"/>
    </ligand>
</feature>
<dbReference type="PANTHER" id="PTHR11002">
    <property type="entry name" value="CARBONIC ANHYDRASE"/>
    <property type="match status" value="1"/>
</dbReference>
<keyword evidence="3 7" id="KW-0479">Metal-binding</keyword>
<comment type="catalytic activity">
    <reaction evidence="6">
        <text>hydrogencarbonate + H(+) = CO2 + H2O</text>
        <dbReference type="Rhea" id="RHEA:10748"/>
        <dbReference type="ChEBI" id="CHEBI:15377"/>
        <dbReference type="ChEBI" id="CHEBI:15378"/>
        <dbReference type="ChEBI" id="CHEBI:16526"/>
        <dbReference type="ChEBI" id="CHEBI:17544"/>
        <dbReference type="EC" id="4.2.1.1"/>
    </reaction>
</comment>
<dbReference type="AlphaFoldDB" id="A0AA41QKQ7"/>
<keyword evidence="10" id="KW-1185">Reference proteome</keyword>
<feature type="binding site" evidence="7">
    <location>
        <position position="96"/>
    </location>
    <ligand>
        <name>Zn(2+)</name>
        <dbReference type="ChEBI" id="CHEBI:29105"/>
    </ligand>
</feature>
<comment type="cofactor">
    <cofactor evidence="7">
        <name>Zn(2+)</name>
        <dbReference type="ChEBI" id="CHEBI:29105"/>
    </cofactor>
    <text evidence="7">Binds 1 zinc ion per subunit.</text>
</comment>
<dbReference type="Proteomes" id="UP001156140">
    <property type="component" value="Unassembled WGS sequence"/>
</dbReference>
<dbReference type="PANTHER" id="PTHR11002:SF76">
    <property type="entry name" value="CARBONIC ANHYDRASE"/>
    <property type="match status" value="1"/>
</dbReference>
<evidence type="ECO:0000313" key="10">
    <source>
        <dbReference type="Proteomes" id="UP001156140"/>
    </source>
</evidence>
<evidence type="ECO:0000256" key="6">
    <source>
        <dbReference type="ARBA" id="ARBA00048348"/>
    </source>
</evidence>
<accession>A0AA41QKQ7</accession>
<proteinExistence type="inferred from homology"/>
<gene>
    <name evidence="9" type="ORF">ML536_03945</name>
</gene>
<evidence type="ECO:0000313" key="9">
    <source>
        <dbReference type="EMBL" id="MCI0125972.1"/>
    </source>
</evidence>
<feature type="signal peptide" evidence="8">
    <location>
        <begin position="1"/>
        <end position="35"/>
    </location>
</feature>
<keyword evidence="4 7" id="KW-0862">Zinc</keyword>
<name>A0AA41QKQ7_9HYPH</name>
<dbReference type="InterPro" id="IPR006311">
    <property type="entry name" value="TAT_signal"/>
</dbReference>
<evidence type="ECO:0000256" key="5">
    <source>
        <dbReference type="ARBA" id="ARBA00023239"/>
    </source>
</evidence>
<evidence type="ECO:0000256" key="4">
    <source>
        <dbReference type="ARBA" id="ARBA00022833"/>
    </source>
</evidence>
<dbReference type="RefSeq" id="WP_281735040.1">
    <property type="nucleotide sequence ID" value="NZ_JAKETQ010000001.1"/>
</dbReference>
<dbReference type="GO" id="GO:0008270">
    <property type="term" value="F:zinc ion binding"/>
    <property type="evidence" value="ECO:0007669"/>
    <property type="project" value="InterPro"/>
</dbReference>
<keyword evidence="8" id="KW-0732">Signal</keyword>
<organism evidence="9 10">
    <name type="scientific">Paradevosia shaoguanensis</name>
    <dbReference type="NCBI Taxonomy" id="1335043"/>
    <lineage>
        <taxon>Bacteria</taxon>
        <taxon>Pseudomonadati</taxon>
        <taxon>Pseudomonadota</taxon>
        <taxon>Alphaproteobacteria</taxon>
        <taxon>Hyphomicrobiales</taxon>
        <taxon>Devosiaceae</taxon>
        <taxon>Paradevosia</taxon>
    </lineage>
</organism>
<evidence type="ECO:0000256" key="3">
    <source>
        <dbReference type="ARBA" id="ARBA00022723"/>
    </source>
</evidence>
<evidence type="ECO:0000256" key="2">
    <source>
        <dbReference type="ARBA" id="ARBA00012925"/>
    </source>
</evidence>
<evidence type="ECO:0000256" key="7">
    <source>
        <dbReference type="PIRSR" id="PIRSR601765-1"/>
    </source>
</evidence>
<feature type="chain" id="PRO_5041401657" description="carbonic anhydrase" evidence="8">
    <location>
        <begin position="36"/>
        <end position="245"/>
    </location>
</feature>
<protein>
    <recommendedName>
        <fullName evidence="2">carbonic anhydrase</fullName>
        <ecNumber evidence="2">4.2.1.1</ecNumber>
    </recommendedName>
</protein>
<dbReference type="Gene3D" id="3.40.1050.10">
    <property type="entry name" value="Carbonic anhydrase"/>
    <property type="match status" value="1"/>
</dbReference>
<dbReference type="InterPro" id="IPR001765">
    <property type="entry name" value="Carbonic_anhydrase"/>
</dbReference>
<comment type="caution">
    <text evidence="9">The sequence shown here is derived from an EMBL/GenBank/DDBJ whole genome shotgun (WGS) entry which is preliminary data.</text>
</comment>